<dbReference type="EMBL" id="JAFJYH010000053">
    <property type="protein sequence ID" value="KAG4422194.1"/>
    <property type="molecule type" value="Genomic_DNA"/>
</dbReference>
<keyword evidence="4" id="KW-1185">Reference proteome</keyword>
<comment type="caution">
    <text evidence="3">The sequence shown here is derived from an EMBL/GenBank/DDBJ whole genome shotgun (WGS) entry which is preliminary data.</text>
</comment>
<keyword evidence="1" id="KW-0479">Metal-binding</keyword>
<accession>A0A8H7WCB1</accession>
<dbReference type="OrthoDB" id="449487at2759"/>
<dbReference type="InterPro" id="IPR001279">
    <property type="entry name" value="Metallo-B-lactamas"/>
</dbReference>
<dbReference type="SUPFAM" id="SSF56281">
    <property type="entry name" value="Metallo-hydrolase/oxidoreductase"/>
    <property type="match status" value="1"/>
</dbReference>
<dbReference type="PANTHER" id="PTHR43084">
    <property type="entry name" value="PERSULFIDE DIOXYGENASE ETHE1"/>
    <property type="match status" value="1"/>
</dbReference>
<dbReference type="GO" id="GO:0070813">
    <property type="term" value="P:hydrogen sulfide metabolic process"/>
    <property type="evidence" value="ECO:0007669"/>
    <property type="project" value="TreeGrafter"/>
</dbReference>
<dbReference type="GO" id="GO:0046872">
    <property type="term" value="F:metal ion binding"/>
    <property type="evidence" value="ECO:0007669"/>
    <property type="project" value="UniProtKB-KW"/>
</dbReference>
<reference evidence="3" key="1">
    <citation type="submission" date="2021-02" db="EMBL/GenBank/DDBJ databases">
        <title>Genome sequence Cadophora malorum strain M34.</title>
        <authorList>
            <person name="Stefanovic E."/>
            <person name="Vu D."/>
            <person name="Scully C."/>
            <person name="Dijksterhuis J."/>
            <person name="Roader J."/>
            <person name="Houbraken J."/>
        </authorList>
    </citation>
    <scope>NUCLEOTIDE SEQUENCE</scope>
    <source>
        <strain evidence="3">M34</strain>
    </source>
</reference>
<evidence type="ECO:0000259" key="2">
    <source>
        <dbReference type="SMART" id="SM00849"/>
    </source>
</evidence>
<dbReference type="CDD" id="cd07724">
    <property type="entry name" value="POD-like_MBL-fold"/>
    <property type="match status" value="1"/>
</dbReference>
<dbReference type="Gene3D" id="3.60.15.10">
    <property type="entry name" value="Ribonuclease Z/Hydroxyacylglutathione hydrolase-like"/>
    <property type="match status" value="1"/>
</dbReference>
<dbReference type="AlphaFoldDB" id="A0A8H7WCB1"/>
<organism evidence="3 4">
    <name type="scientific">Cadophora malorum</name>
    <dbReference type="NCBI Taxonomy" id="108018"/>
    <lineage>
        <taxon>Eukaryota</taxon>
        <taxon>Fungi</taxon>
        <taxon>Dikarya</taxon>
        <taxon>Ascomycota</taxon>
        <taxon>Pezizomycotina</taxon>
        <taxon>Leotiomycetes</taxon>
        <taxon>Helotiales</taxon>
        <taxon>Ploettnerulaceae</taxon>
        <taxon>Cadophora</taxon>
    </lineage>
</organism>
<dbReference type="InterPro" id="IPR044528">
    <property type="entry name" value="POD-like_MBL-fold"/>
</dbReference>
<gene>
    <name evidence="3" type="ORF">IFR04_004700</name>
</gene>
<protein>
    <recommendedName>
        <fullName evidence="2">Metallo-beta-lactamase domain-containing protein</fullName>
    </recommendedName>
</protein>
<evidence type="ECO:0000313" key="4">
    <source>
        <dbReference type="Proteomes" id="UP000664132"/>
    </source>
</evidence>
<evidence type="ECO:0000256" key="1">
    <source>
        <dbReference type="ARBA" id="ARBA00022723"/>
    </source>
</evidence>
<dbReference type="GO" id="GO:0006749">
    <property type="term" value="P:glutathione metabolic process"/>
    <property type="evidence" value="ECO:0007669"/>
    <property type="project" value="InterPro"/>
</dbReference>
<dbReference type="Proteomes" id="UP000664132">
    <property type="component" value="Unassembled WGS sequence"/>
</dbReference>
<sequence length="318" mass="35719">MAITQSSKPLGPEVYTSFEPVTATWQYIVADPETREAAIIDSVLDFDPAANRLSTKSADGLLSTVAQHGLKPIFIMETHAHADHLTAARYLQQKLVELGHPEPKISIGKRITQVQATFASKYGINKEELENVFDQLWDDNQKFKIGHLNCEVLHLPGHTPDHVGYRIEQSVFTGDSIFNPDVGSARADFPGGSATHLYQSARTLLELPEHYRLYTGHDYPPSEREANEKGEKFRPFTTVGEQNRENKHVKSGVEEETFVKWRSERDATLGEPRLLHQSLQFNIRGGRLPKMTQGGDRLLHVPLKVDTGLLTTMEESKL</sequence>
<dbReference type="SMART" id="SM00849">
    <property type="entry name" value="Lactamase_B"/>
    <property type="match status" value="1"/>
</dbReference>
<dbReference type="InterPro" id="IPR051682">
    <property type="entry name" value="Mito_Persulfide_Diox"/>
</dbReference>
<dbReference type="Pfam" id="PF00753">
    <property type="entry name" value="Lactamase_B"/>
    <property type="match status" value="1"/>
</dbReference>
<proteinExistence type="predicted"/>
<dbReference type="GO" id="GO:0050313">
    <property type="term" value="F:sulfur dioxygenase activity"/>
    <property type="evidence" value="ECO:0007669"/>
    <property type="project" value="InterPro"/>
</dbReference>
<feature type="domain" description="Metallo-beta-lactamase" evidence="2">
    <location>
        <begin position="23"/>
        <end position="217"/>
    </location>
</feature>
<dbReference type="PANTHER" id="PTHR43084:SF1">
    <property type="entry name" value="PERSULFIDE DIOXYGENASE ETHE1, MITOCHONDRIAL"/>
    <property type="match status" value="1"/>
</dbReference>
<dbReference type="InterPro" id="IPR036866">
    <property type="entry name" value="RibonucZ/Hydroxyglut_hydro"/>
</dbReference>
<name>A0A8H7WCB1_9HELO</name>
<evidence type="ECO:0000313" key="3">
    <source>
        <dbReference type="EMBL" id="KAG4422194.1"/>
    </source>
</evidence>